<sequence>MKRVVTLVGMMGLLSGCASSQAPSPWLTNKAEPIPMACAPLSQEQELTLNLAQKTADEGRLHAALANLERLPASLPQARLNKARILRSLNRPEAKALYASLVNTCLKAQGEHGLGQLASAQGRYDEALTHLRLAASLDPTSDTIRNDLGVVYMNLGRLDEARFELLTALELNEAEQQPALNLLTLLIYQGMLPQANALAERMGFSANQLRTAEDRANALRGQFGGAVGKAPAAQVAPASAQGAAQSPAAVVVPPVKAAEVRVAPIPAAKPAVAPAVAAPAPAPVPAPKPAAAATAVTATRPVVQPTVAPTATHIPTPPVAPAPKSHGVPAPQLSNFRPTPVVPLSMASTAAKPPAAPASDAAPVAAVKAPSAPALTPTPAPAAALTSAPVIAAAPAAAAPRPVAAAPVVASKPATSAAAPVAPVVRAPVMAAAPAAGAPRPVAAASVVASQPATSAAAPATPVVRASAAPVAAVAPASQGGAVIEMRPGRLIVPDDGGFVRVEPTSTN</sequence>
<proteinExistence type="predicted"/>
<dbReference type="Proteomes" id="UP000887421">
    <property type="component" value="Chromosome"/>
</dbReference>
<dbReference type="RefSeq" id="WP_206353765.1">
    <property type="nucleotide sequence ID" value="NZ_CP076114.1"/>
</dbReference>
<evidence type="ECO:0000313" key="4">
    <source>
        <dbReference type="EMBL" id="UUD62270.1"/>
    </source>
</evidence>
<dbReference type="PROSITE" id="PS50005">
    <property type="entry name" value="TPR"/>
    <property type="match status" value="1"/>
</dbReference>
<dbReference type="Gene3D" id="1.25.40.10">
    <property type="entry name" value="Tetratricopeptide repeat domain"/>
    <property type="match status" value="1"/>
</dbReference>
<dbReference type="InterPro" id="IPR011990">
    <property type="entry name" value="TPR-like_helical_dom_sf"/>
</dbReference>
<dbReference type="SUPFAM" id="SSF48452">
    <property type="entry name" value="TPR-like"/>
    <property type="match status" value="1"/>
</dbReference>
<keyword evidence="3" id="KW-0732">Signal</keyword>
<dbReference type="SMART" id="SM00028">
    <property type="entry name" value="TPR"/>
    <property type="match status" value="2"/>
</dbReference>
<protein>
    <submittedName>
        <fullName evidence="4">Tetratricopeptide repeat protein</fullName>
    </submittedName>
</protein>
<dbReference type="Pfam" id="PF14559">
    <property type="entry name" value="TPR_19"/>
    <property type="match status" value="1"/>
</dbReference>
<keyword evidence="5" id="KW-1185">Reference proteome</keyword>
<gene>
    <name evidence="4" type="ORF">D16iCDA_11195</name>
</gene>
<evidence type="ECO:0000256" key="2">
    <source>
        <dbReference type="SAM" id="MobiDB-lite"/>
    </source>
</evidence>
<organism evidence="4 5">
    <name type="scientific">Phytopseudomonas seleniipraecipitans</name>
    <dbReference type="NCBI Taxonomy" id="640205"/>
    <lineage>
        <taxon>Bacteria</taxon>
        <taxon>Pseudomonadati</taxon>
        <taxon>Pseudomonadota</taxon>
        <taxon>Gammaproteobacteria</taxon>
        <taxon>Pseudomonadales</taxon>
        <taxon>Pseudomonadaceae</taxon>
        <taxon>Phytopseudomonas</taxon>
    </lineage>
</organism>
<evidence type="ECO:0000256" key="1">
    <source>
        <dbReference type="PROSITE-ProRule" id="PRU00339"/>
    </source>
</evidence>
<dbReference type="EMBL" id="CP076114">
    <property type="protein sequence ID" value="UUD62270.1"/>
    <property type="molecule type" value="Genomic_DNA"/>
</dbReference>
<evidence type="ECO:0000313" key="5">
    <source>
        <dbReference type="Proteomes" id="UP000887421"/>
    </source>
</evidence>
<feature type="chain" id="PRO_5045857943" evidence="3">
    <location>
        <begin position="21"/>
        <end position="508"/>
    </location>
</feature>
<feature type="region of interest" description="Disordered" evidence="2">
    <location>
        <begin position="308"/>
        <end position="332"/>
    </location>
</feature>
<accession>A0ABY5J3T8</accession>
<keyword evidence="1" id="KW-0802">TPR repeat</keyword>
<reference evidence="4" key="1">
    <citation type="submission" date="2021-05" db="EMBL/GenBank/DDBJ databases">
        <title>Complete genome sequence of Pseudomonas seleniipraecipitans strain D1-6.</title>
        <authorList>
            <person name="Lafi F."/>
            <person name="Eida A."/>
            <person name="Alam I."/>
            <person name="Hert H."/>
            <person name="Saad M."/>
        </authorList>
    </citation>
    <scope>NUCLEOTIDE SEQUENCE</scope>
    <source>
        <strain evidence="4">D1-6</strain>
    </source>
</reference>
<feature type="signal peptide" evidence="3">
    <location>
        <begin position="1"/>
        <end position="20"/>
    </location>
</feature>
<evidence type="ECO:0000256" key="3">
    <source>
        <dbReference type="SAM" id="SignalP"/>
    </source>
</evidence>
<dbReference type="InterPro" id="IPR019734">
    <property type="entry name" value="TPR_rpt"/>
</dbReference>
<feature type="repeat" description="TPR" evidence="1">
    <location>
        <begin position="108"/>
        <end position="141"/>
    </location>
</feature>
<dbReference type="PROSITE" id="PS51257">
    <property type="entry name" value="PROKAR_LIPOPROTEIN"/>
    <property type="match status" value="1"/>
</dbReference>
<name>A0ABY5J3T8_9GAMM</name>